<dbReference type="EMBL" id="CP043617">
    <property type="protein sequence ID" value="QFR50164.1"/>
    <property type="molecule type" value="Genomic_DNA"/>
</dbReference>
<proteinExistence type="inferred from homology"/>
<dbReference type="NCBIfam" id="TIGR03639">
    <property type="entry name" value="cas1_NMENI"/>
    <property type="match status" value="1"/>
</dbReference>
<evidence type="ECO:0000313" key="11">
    <source>
        <dbReference type="EMBL" id="QFR50164.1"/>
    </source>
</evidence>
<evidence type="ECO:0000256" key="8">
    <source>
        <dbReference type="ARBA" id="ARBA00023211"/>
    </source>
</evidence>
<keyword evidence="2 10" id="KW-0479">Metal-binding</keyword>
<evidence type="ECO:0000256" key="1">
    <source>
        <dbReference type="ARBA" id="ARBA00022722"/>
    </source>
</evidence>
<feature type="binding site" evidence="10">
    <location>
        <position position="200"/>
    </location>
    <ligand>
        <name>Mn(2+)</name>
        <dbReference type="ChEBI" id="CHEBI:29035"/>
    </ligand>
</feature>
<dbReference type="EC" id="3.1.-.-" evidence="10"/>
<accession>A0A5P8P397</accession>
<gene>
    <name evidence="10 11" type="primary">cas1</name>
    <name evidence="11" type="ORF">FJR48_10665</name>
</gene>
<dbReference type="GO" id="GO:0003677">
    <property type="term" value="F:DNA binding"/>
    <property type="evidence" value="ECO:0007669"/>
    <property type="project" value="UniProtKB-KW"/>
</dbReference>
<dbReference type="KEGG" id="sulg:FJR48_10665"/>
<dbReference type="InterPro" id="IPR050646">
    <property type="entry name" value="Cas1"/>
</dbReference>
<dbReference type="Pfam" id="PF01867">
    <property type="entry name" value="Cas_Cas1"/>
    <property type="match status" value="1"/>
</dbReference>
<feature type="binding site" evidence="10">
    <location>
        <position position="144"/>
    </location>
    <ligand>
        <name>Mn(2+)</name>
        <dbReference type="ChEBI" id="CHEBI:29035"/>
    </ligand>
</feature>
<keyword evidence="7 10" id="KW-0238">DNA-binding</keyword>
<evidence type="ECO:0000313" key="12">
    <source>
        <dbReference type="Proteomes" id="UP000326944"/>
    </source>
</evidence>
<dbReference type="GO" id="GO:0016787">
    <property type="term" value="F:hydrolase activity"/>
    <property type="evidence" value="ECO:0007669"/>
    <property type="project" value="UniProtKB-KW"/>
</dbReference>
<keyword evidence="8 10" id="KW-0464">Manganese</keyword>
<keyword evidence="12" id="KW-1185">Reference proteome</keyword>
<sequence>MFKHIFIKNRSHLYYKNNSLGIKNDDFDTTISLDDIDMLIVENQQTTITSSLLSHLAQKNICTVFVDEKYMPSSINIPLYKNSRVSLVQKAQQKVSKPKHNQLWKQIIFAKIKHQSFVLEKYKKSKAIDGLWHKVTSADKTNIEALAANIYFPELFGKEFTRRDDSVINAALNYGYSIIRSSIARYIIAYGINPTNGIFHSSQLNNFNLADDFIEVFRPVVDEFVHCNIKSKSFGWEEKKKFSVLLYEYELFNIEEERKISLDNAIKTVVASYQSFCLGKRENINIAKMI</sequence>
<evidence type="ECO:0000256" key="7">
    <source>
        <dbReference type="ARBA" id="ARBA00023125"/>
    </source>
</evidence>
<dbReference type="OrthoDB" id="5366084at2"/>
<dbReference type="Proteomes" id="UP000326944">
    <property type="component" value="Chromosome"/>
</dbReference>
<evidence type="ECO:0000256" key="5">
    <source>
        <dbReference type="ARBA" id="ARBA00022842"/>
    </source>
</evidence>
<dbReference type="RefSeq" id="WP_152308112.1">
    <property type="nucleotide sequence ID" value="NZ_CP043617.1"/>
</dbReference>
<dbReference type="InterPro" id="IPR002729">
    <property type="entry name" value="CRISPR-assoc_Cas1"/>
</dbReference>
<evidence type="ECO:0000256" key="3">
    <source>
        <dbReference type="ARBA" id="ARBA00022759"/>
    </source>
</evidence>
<dbReference type="InterPro" id="IPR042206">
    <property type="entry name" value="CRISPR-assoc_Cas1_C"/>
</dbReference>
<evidence type="ECO:0000256" key="10">
    <source>
        <dbReference type="HAMAP-Rule" id="MF_01470"/>
    </source>
</evidence>
<comment type="cofactor">
    <cofactor evidence="10">
        <name>Mg(2+)</name>
        <dbReference type="ChEBI" id="CHEBI:18420"/>
    </cofactor>
    <cofactor evidence="10">
        <name>Mn(2+)</name>
        <dbReference type="ChEBI" id="CHEBI:29035"/>
    </cofactor>
</comment>
<dbReference type="AlphaFoldDB" id="A0A5P8P397"/>
<evidence type="ECO:0000256" key="6">
    <source>
        <dbReference type="ARBA" id="ARBA00023118"/>
    </source>
</evidence>
<dbReference type="GO" id="GO:0051607">
    <property type="term" value="P:defense response to virus"/>
    <property type="evidence" value="ECO:0007669"/>
    <property type="project" value="UniProtKB-UniRule"/>
</dbReference>
<evidence type="ECO:0000256" key="2">
    <source>
        <dbReference type="ARBA" id="ARBA00022723"/>
    </source>
</evidence>
<reference evidence="11 12" key="1">
    <citation type="submission" date="2019-09" db="EMBL/GenBank/DDBJ databases">
        <title>Sulfurimonas gotlandica sp. nov., a chemoautotrophic and psychrotolerant epsilonproteobacterium isolated from a pelagic redoxcline, and an emended description of the genus Sulfurimonas.</title>
        <authorList>
            <person name="Wang S."/>
            <person name="Jiang L."/>
            <person name="Shao S."/>
        </authorList>
    </citation>
    <scope>NUCLEOTIDE SEQUENCE [LARGE SCALE GENOMIC DNA]</scope>
    <source>
        <strain evidence="11 12">GYSZ_1</strain>
    </source>
</reference>
<dbReference type="PANTHER" id="PTHR34353">
    <property type="entry name" value="CRISPR-ASSOCIATED ENDONUCLEASE CAS1 1"/>
    <property type="match status" value="1"/>
</dbReference>
<dbReference type="GO" id="GO:0043571">
    <property type="term" value="P:maintenance of CRISPR repeat elements"/>
    <property type="evidence" value="ECO:0007669"/>
    <property type="project" value="UniProtKB-UniRule"/>
</dbReference>
<dbReference type="HAMAP" id="MF_01470">
    <property type="entry name" value="Cas1"/>
    <property type="match status" value="1"/>
</dbReference>
<evidence type="ECO:0000256" key="4">
    <source>
        <dbReference type="ARBA" id="ARBA00022801"/>
    </source>
</evidence>
<dbReference type="InterPro" id="IPR019855">
    <property type="entry name" value="CRISPR-assoc_Cas1_NMENI"/>
</dbReference>
<comment type="similarity">
    <text evidence="10">Belongs to the CRISPR-associated endonuclease Cas1 family.</text>
</comment>
<keyword evidence="6 10" id="KW-0051">Antiviral defense</keyword>
<dbReference type="Gene3D" id="1.20.120.920">
    <property type="entry name" value="CRISPR-associated endonuclease Cas1, C-terminal domain"/>
    <property type="match status" value="1"/>
</dbReference>
<keyword evidence="5 10" id="KW-0460">Magnesium</keyword>
<protein>
    <recommendedName>
        <fullName evidence="10">CRISPR-associated endonuclease Cas1</fullName>
        <ecNumber evidence="10">3.1.-.-</ecNumber>
    </recommendedName>
</protein>
<evidence type="ECO:0000256" key="9">
    <source>
        <dbReference type="ARBA" id="ARBA00038592"/>
    </source>
</evidence>
<dbReference type="GO" id="GO:0046872">
    <property type="term" value="F:metal ion binding"/>
    <property type="evidence" value="ECO:0007669"/>
    <property type="project" value="UniProtKB-UniRule"/>
</dbReference>
<organism evidence="11 12">
    <name type="scientific">Sulfurimonas lithotrophica</name>
    <dbReference type="NCBI Taxonomy" id="2590022"/>
    <lineage>
        <taxon>Bacteria</taxon>
        <taxon>Pseudomonadati</taxon>
        <taxon>Campylobacterota</taxon>
        <taxon>Epsilonproteobacteria</taxon>
        <taxon>Campylobacterales</taxon>
        <taxon>Sulfurimonadaceae</taxon>
        <taxon>Sulfurimonas</taxon>
    </lineage>
</organism>
<dbReference type="PANTHER" id="PTHR34353:SF2">
    <property type="entry name" value="CRISPR-ASSOCIATED ENDONUCLEASE CAS1 1"/>
    <property type="match status" value="1"/>
</dbReference>
<name>A0A5P8P397_9BACT</name>
<keyword evidence="3 10" id="KW-0255">Endonuclease</keyword>
<comment type="function">
    <text evidence="10">CRISPR (clustered regularly interspaced short palindromic repeat), is an adaptive immune system that provides protection against mobile genetic elements (viruses, transposable elements and conjugative plasmids). CRISPR clusters contain spacers, sequences complementary to antecedent mobile elements, and target invading nucleic acids. CRISPR clusters are transcribed and processed into CRISPR RNA (crRNA). Acts as a dsDNA endonuclease. Involved in the integration of spacer DNA into the CRISPR cassette.</text>
</comment>
<dbReference type="GO" id="GO:0004520">
    <property type="term" value="F:DNA endonuclease activity"/>
    <property type="evidence" value="ECO:0007669"/>
    <property type="project" value="InterPro"/>
</dbReference>
<comment type="subunit">
    <text evidence="9 10">Homodimer, forms a heterotetramer with a Cas2 homodimer.</text>
</comment>
<dbReference type="NCBIfam" id="TIGR00287">
    <property type="entry name" value="cas1"/>
    <property type="match status" value="1"/>
</dbReference>
<keyword evidence="1 10" id="KW-0540">Nuclease</keyword>
<keyword evidence="4 10" id="KW-0378">Hydrolase</keyword>
<feature type="binding site" evidence="10">
    <location>
        <position position="215"/>
    </location>
    <ligand>
        <name>Mn(2+)</name>
        <dbReference type="ChEBI" id="CHEBI:29035"/>
    </ligand>
</feature>